<dbReference type="PROSITE" id="PS01124">
    <property type="entry name" value="HTH_ARAC_FAMILY_2"/>
    <property type="match status" value="1"/>
</dbReference>
<dbReference type="KEGG" id="ahs:AHALO_1075"/>
<dbReference type="InterPro" id="IPR032687">
    <property type="entry name" value="AraC-type_N"/>
</dbReference>
<dbReference type="GO" id="GO:0005829">
    <property type="term" value="C:cytosol"/>
    <property type="evidence" value="ECO:0007669"/>
    <property type="project" value="TreeGrafter"/>
</dbReference>
<dbReference type="Gene3D" id="1.10.10.60">
    <property type="entry name" value="Homeodomain-like"/>
    <property type="match status" value="1"/>
</dbReference>
<dbReference type="PANTHER" id="PTHR47894:SF1">
    <property type="entry name" value="HTH-TYPE TRANSCRIPTIONAL REGULATOR VQSM"/>
    <property type="match status" value="1"/>
</dbReference>
<dbReference type="GO" id="GO:0000976">
    <property type="term" value="F:transcription cis-regulatory region binding"/>
    <property type="evidence" value="ECO:0007669"/>
    <property type="project" value="TreeGrafter"/>
</dbReference>
<dbReference type="AlphaFoldDB" id="A0A2N1J100"/>
<name>A0A2N1J100_9BACT</name>
<protein>
    <recommendedName>
        <fullName evidence="2">HTH araC/xylS-type domain-containing protein</fullName>
    </recommendedName>
</protein>
<sequence length="319" mass="37751">MRNNSNLTVEKFIDVLKLLEKRIDTNAFFTKNTKIEANTIFTLIKQISQKEKSDKIYFDISNMVIPSSIGILGYLISHSNNLNEALEKLSVYYKILGDSLEIRYKNRSLTIYIDENISYFEQKLKLHTIAIITLLKNILYKDIEFEYCNFNFKSPICTKEYEKQFGKNLNFKKEHTNIVFTKQCLQYKTKFNDETLLMLFEQEAKKMLDLVSSNNFKEEVSKEVIKLISLDELNLQNLSKRLNIHERTLQKRLKEEKSSYTKIVKEVRIKLVKYYLSKNFTANELSTLLGFSTTNSFLKAFKSWFNKSFEEFKNKSLKF</sequence>
<dbReference type="PANTHER" id="PTHR47894">
    <property type="entry name" value="HTH-TYPE TRANSCRIPTIONAL REGULATOR GADX"/>
    <property type="match status" value="1"/>
</dbReference>
<comment type="caution">
    <text evidence="3">The sequence shown here is derived from an EMBL/GenBank/DDBJ whole genome shotgun (WGS) entry which is preliminary data.</text>
</comment>
<dbReference type="InterPro" id="IPR018060">
    <property type="entry name" value="HTH_AraC"/>
</dbReference>
<evidence type="ECO:0000313" key="4">
    <source>
        <dbReference type="Proteomes" id="UP000233248"/>
    </source>
</evidence>
<proteinExistence type="predicted"/>
<dbReference type="Pfam" id="PF12833">
    <property type="entry name" value="HTH_18"/>
    <property type="match status" value="1"/>
</dbReference>
<dbReference type="EMBL" id="NXIF01000039">
    <property type="protein sequence ID" value="PKI80233.1"/>
    <property type="molecule type" value="Genomic_DNA"/>
</dbReference>
<reference evidence="3 4" key="1">
    <citation type="submission" date="2017-09" db="EMBL/GenBank/DDBJ databases">
        <title>Genomics of the genus Arcobacter.</title>
        <authorList>
            <person name="Perez-Cataluna A."/>
            <person name="Figueras M.J."/>
            <person name="Salas-Masso N."/>
        </authorList>
    </citation>
    <scope>NUCLEOTIDE SEQUENCE [LARGE SCALE GENOMIC DNA]</scope>
    <source>
        <strain evidence="3 4">DSM 18005</strain>
    </source>
</reference>
<dbReference type="RefSeq" id="WP_101185384.1">
    <property type="nucleotide sequence ID" value="NZ_CP031218.1"/>
</dbReference>
<dbReference type="Proteomes" id="UP000233248">
    <property type="component" value="Unassembled WGS sequence"/>
</dbReference>
<gene>
    <name evidence="3" type="ORF">CP960_10420</name>
</gene>
<dbReference type="GO" id="GO:0003700">
    <property type="term" value="F:DNA-binding transcription factor activity"/>
    <property type="evidence" value="ECO:0007669"/>
    <property type="project" value="InterPro"/>
</dbReference>
<accession>A0A2N1J100</accession>
<evidence type="ECO:0000313" key="3">
    <source>
        <dbReference type="EMBL" id="PKI80233.1"/>
    </source>
</evidence>
<dbReference type="Pfam" id="PF12625">
    <property type="entry name" value="Arabinose_bd"/>
    <property type="match status" value="1"/>
</dbReference>
<feature type="domain" description="HTH araC/xylS-type" evidence="2">
    <location>
        <begin position="218"/>
        <end position="315"/>
    </location>
</feature>
<dbReference type="SMART" id="SM00342">
    <property type="entry name" value="HTH_ARAC"/>
    <property type="match status" value="1"/>
</dbReference>
<evidence type="ECO:0000256" key="1">
    <source>
        <dbReference type="ARBA" id="ARBA00023125"/>
    </source>
</evidence>
<organism evidence="3 4">
    <name type="scientific">Malaciobacter halophilus</name>
    <dbReference type="NCBI Taxonomy" id="197482"/>
    <lineage>
        <taxon>Bacteria</taxon>
        <taxon>Pseudomonadati</taxon>
        <taxon>Campylobacterota</taxon>
        <taxon>Epsilonproteobacteria</taxon>
        <taxon>Campylobacterales</taxon>
        <taxon>Arcobacteraceae</taxon>
        <taxon>Malaciobacter</taxon>
    </lineage>
</organism>
<dbReference type="OrthoDB" id="9816010at2"/>
<evidence type="ECO:0000259" key="2">
    <source>
        <dbReference type="PROSITE" id="PS01124"/>
    </source>
</evidence>
<keyword evidence="4" id="KW-1185">Reference proteome</keyword>
<keyword evidence="1" id="KW-0238">DNA-binding</keyword>